<feature type="compositionally biased region" description="Polar residues" evidence="1">
    <location>
        <begin position="76"/>
        <end position="87"/>
    </location>
</feature>
<dbReference type="AlphaFoldDB" id="A0A2B4RGW0"/>
<dbReference type="Gene3D" id="2.60.40.2080">
    <property type="match status" value="3"/>
</dbReference>
<keyword evidence="3" id="KW-1185">Reference proteome</keyword>
<dbReference type="OrthoDB" id="328123at2759"/>
<dbReference type="InterPro" id="IPR037221">
    <property type="entry name" value="H-type_lectin_dom_sf"/>
</dbReference>
<reference evidence="3" key="1">
    <citation type="journal article" date="2017" name="bioRxiv">
        <title>Comparative analysis of the genomes of Stylophora pistillata and Acropora digitifera provides evidence for extensive differences between species of corals.</title>
        <authorList>
            <person name="Voolstra C.R."/>
            <person name="Li Y."/>
            <person name="Liew Y.J."/>
            <person name="Baumgarten S."/>
            <person name="Zoccola D."/>
            <person name="Flot J.-F."/>
            <person name="Tambutte S."/>
            <person name="Allemand D."/>
            <person name="Aranda M."/>
        </authorList>
    </citation>
    <scope>NUCLEOTIDE SEQUENCE [LARGE SCALE GENOMIC DNA]</scope>
</reference>
<evidence type="ECO:0000313" key="3">
    <source>
        <dbReference type="Proteomes" id="UP000225706"/>
    </source>
</evidence>
<accession>A0A2B4RGW0</accession>
<feature type="region of interest" description="Disordered" evidence="1">
    <location>
        <begin position="67"/>
        <end position="138"/>
    </location>
</feature>
<evidence type="ECO:0000256" key="1">
    <source>
        <dbReference type="SAM" id="MobiDB-lite"/>
    </source>
</evidence>
<feature type="compositionally biased region" description="Low complexity" evidence="1">
    <location>
        <begin position="91"/>
        <end position="115"/>
    </location>
</feature>
<protein>
    <recommendedName>
        <fullName evidence="4">H-type lectin domain-containing protein</fullName>
    </recommendedName>
</protein>
<comment type="caution">
    <text evidence="2">The sequence shown here is derived from an EMBL/GenBank/DDBJ whole genome shotgun (WGS) entry which is preliminary data.</text>
</comment>
<organism evidence="2 3">
    <name type="scientific">Stylophora pistillata</name>
    <name type="common">Smooth cauliflower coral</name>
    <dbReference type="NCBI Taxonomy" id="50429"/>
    <lineage>
        <taxon>Eukaryota</taxon>
        <taxon>Metazoa</taxon>
        <taxon>Cnidaria</taxon>
        <taxon>Anthozoa</taxon>
        <taxon>Hexacorallia</taxon>
        <taxon>Scleractinia</taxon>
        <taxon>Astrocoeniina</taxon>
        <taxon>Pocilloporidae</taxon>
        <taxon>Stylophora</taxon>
    </lineage>
</organism>
<proteinExistence type="predicted"/>
<dbReference type="SUPFAM" id="SSF141086">
    <property type="entry name" value="Agglutinin HPA-like"/>
    <property type="match status" value="1"/>
</dbReference>
<dbReference type="EMBL" id="LSMT01000630">
    <property type="protein sequence ID" value="PFX15618.1"/>
    <property type="molecule type" value="Genomic_DNA"/>
</dbReference>
<gene>
    <name evidence="2" type="ORF">AWC38_SpisGene20158</name>
</gene>
<evidence type="ECO:0008006" key="4">
    <source>
        <dbReference type="Google" id="ProtNLM"/>
    </source>
</evidence>
<sequence length="789" mass="88116">MERLNREYNDIDWVGLYNSDKLSSLRVDELSLYFSHHKITFNGKKAEKVAMIKAHIGSLLYNLMGRQQPRKPPLRNVQQQVTSSLSEVETDSQSDVVDRVVGSSPSSSSNESSPDTNFIPEPRAETLPTSKYGRKRARVERDNYDLGSYISSNLYGEQATTSKREENFTATLEDITQTQFDTASGSGYRMSFELIRAVGSEGGYYEPKILAFSSLQSHQDMITTELVQSLVVALFCLRSTFIFCAAILKAGKDNVTTSTPGLFGCKEISFKHSFSGGQQVKVFASFGHTVKSPTHRYGAAVWVESVSTSGFTVCVLEYGEGSKGSAEVNWIALQSAPSGSQLGTVALDPWTTGTECITINFKQRFTTSPTILVSASHEILKRPQDAMAVWVKELNKDNFKVCFRETKIHDGLHKEIRMNWMAFTTLKTGNFTLSKTLMLNLASSKTHHSNNAFCQIINFTDPFYAPPVVVVTPKQGDMNNHSGAPPSQCSAITAWVEFTSRKDTKLCVRRYKRNEESNNAISIDYVFVGVFPFQRGRKHMPHIPTLGYFHCEVIHLQPYVFYPDKPIEVQITVNYMDTSEKSYVHDAVVSWVENTSYNRFTACVMAAGFSERKSNANVTVDWMAYQGAPVGGLAGEEWISQWWTGTTCKAVNFPSGKFNISPSVFVTAEHHHSGLKRDAASVWIEDVTKSSCKVCLRELQNYAGSHKDISVNWFAFVDLHKPPFLEHGMVPFINNKSPPDDQNDAFCKDVSFLHTYHTVPNVLVSANHSTKGGNLSPVHNGITAWIEVR</sequence>
<dbReference type="Proteomes" id="UP000225706">
    <property type="component" value="Unassembled WGS sequence"/>
</dbReference>
<evidence type="ECO:0000313" key="2">
    <source>
        <dbReference type="EMBL" id="PFX15618.1"/>
    </source>
</evidence>
<name>A0A2B4RGW0_STYPI</name>